<sequence length="276" mass="31542">MEEIKPLGSFYRVDDEGYLVNDTSWEKIDQNYRNAINFAIELLTLAIPLSSIYLRGSVPKGNGIEGISDLDLIVLTDQDQEGVAEILDQKLVNEFPWVSGCEVSFLSPAKLEKVTHFSIMPFMLKTSSLCVYGNDVAKGVPRFKADRALANNHLIQLRTHINQAKQELNGNEDKEDIADCCTWIMKIIVRSGLALVMEQKPTYTRDLYPAYTLFSGFYSNKEREMKQALIYAIVPSNYADEVIRFLNGFGEWMIQESDHWLDQYNPNRDPHMLITN</sequence>
<evidence type="ECO:0008006" key="3">
    <source>
        <dbReference type="Google" id="ProtNLM"/>
    </source>
</evidence>
<dbReference type="STRING" id="157733.AB986_20370"/>
<keyword evidence="2" id="KW-1185">Reference proteome</keyword>
<evidence type="ECO:0000313" key="1">
    <source>
        <dbReference type="EMBL" id="KMM35812.1"/>
    </source>
</evidence>
<dbReference type="OrthoDB" id="2351665at2"/>
<comment type="caution">
    <text evidence="1">The sequence shown here is derived from an EMBL/GenBank/DDBJ whole genome shotgun (WGS) entry which is preliminary data.</text>
</comment>
<evidence type="ECO:0000313" key="2">
    <source>
        <dbReference type="Proteomes" id="UP000035996"/>
    </source>
</evidence>
<reference evidence="1" key="1">
    <citation type="submission" date="2015-06" db="EMBL/GenBank/DDBJ databases">
        <authorList>
            <person name="Liu B."/>
            <person name="Wang J."/>
            <person name="Zhu Y."/>
            <person name="Liu G."/>
            <person name="Chen Q."/>
            <person name="Zheng C."/>
            <person name="Che J."/>
            <person name="Ge C."/>
            <person name="Shi H."/>
            <person name="Pan Z."/>
            <person name="Liu X."/>
        </authorList>
    </citation>
    <scope>NUCLEOTIDE SEQUENCE [LARGE SCALE GENOMIC DNA]</scope>
    <source>
        <strain evidence="1">DSM 16346</strain>
    </source>
</reference>
<proteinExistence type="predicted"/>
<protein>
    <recommendedName>
        <fullName evidence="3">Nucleotidyltransferase</fullName>
    </recommendedName>
</protein>
<dbReference type="RefSeq" id="WP_048313487.1">
    <property type="nucleotide sequence ID" value="NZ_CP119526.1"/>
</dbReference>
<accession>A0A0J6FN66</accession>
<dbReference type="Proteomes" id="UP000035996">
    <property type="component" value="Unassembled WGS sequence"/>
</dbReference>
<dbReference type="SUPFAM" id="SSF81301">
    <property type="entry name" value="Nucleotidyltransferase"/>
    <property type="match status" value="1"/>
</dbReference>
<gene>
    <name evidence="1" type="ORF">AB986_20370</name>
</gene>
<dbReference type="EMBL" id="LELK01000015">
    <property type="protein sequence ID" value="KMM35812.1"/>
    <property type="molecule type" value="Genomic_DNA"/>
</dbReference>
<dbReference type="AlphaFoldDB" id="A0A0J6FN66"/>
<organism evidence="1 2">
    <name type="scientific">Guptibacillus hwajinpoensis</name>
    <dbReference type="NCBI Taxonomy" id="208199"/>
    <lineage>
        <taxon>Bacteria</taxon>
        <taxon>Bacillati</taxon>
        <taxon>Bacillota</taxon>
        <taxon>Bacilli</taxon>
        <taxon>Bacillales</taxon>
        <taxon>Guptibacillaceae</taxon>
        <taxon>Guptibacillus</taxon>
    </lineage>
</organism>
<name>A0A0J6FN66_9BACL</name>
<dbReference type="InterPro" id="IPR043519">
    <property type="entry name" value="NT_sf"/>
</dbReference>